<evidence type="ECO:0000313" key="2">
    <source>
        <dbReference type="EMBL" id="KFZ38419.1"/>
    </source>
</evidence>
<comment type="similarity">
    <text evidence="1">Belongs to the short-chain dehydrogenases/reductases (SDR) family.</text>
</comment>
<organism evidence="2 3">
    <name type="scientific">Shewanella mangrovi</name>
    <dbReference type="NCBI Taxonomy" id="1515746"/>
    <lineage>
        <taxon>Bacteria</taxon>
        <taxon>Pseudomonadati</taxon>
        <taxon>Pseudomonadota</taxon>
        <taxon>Gammaproteobacteria</taxon>
        <taxon>Alteromonadales</taxon>
        <taxon>Shewanellaceae</taxon>
        <taxon>Shewanella</taxon>
    </lineage>
</organism>
<protein>
    <submittedName>
        <fullName evidence="2">Short-chain dehydrogenase</fullName>
    </submittedName>
</protein>
<dbReference type="InterPro" id="IPR036291">
    <property type="entry name" value="NAD(P)-bd_dom_sf"/>
</dbReference>
<proteinExistence type="inferred from homology"/>
<dbReference type="eggNOG" id="COG1028">
    <property type="taxonomic scope" value="Bacteria"/>
</dbReference>
<evidence type="ECO:0000313" key="3">
    <source>
        <dbReference type="Proteomes" id="UP000029264"/>
    </source>
</evidence>
<sequence length="229" mass="24832">MSQVFITGANRGIGLALTKLYLKAGWDVVACCRNPAQADDLLYLISDNPGLEVYQLDVTDYDAVRELAQELADRPISLLINNAGYYGPYNIAIGDTDVEEWRQVMEINAIAPMKVVEAFLPHLKLARGTVANISSKMGSMTDNCSGGSYFYRSSKAALNAVTKSLAQDLAVDGIKAVVIHPGWVRTDMGGPHGLIDTETSSTGIKSVLDNLSAEQSGHFYDFKGNLIPW</sequence>
<dbReference type="Proteomes" id="UP000029264">
    <property type="component" value="Unassembled WGS sequence"/>
</dbReference>
<keyword evidence="3" id="KW-1185">Reference proteome</keyword>
<dbReference type="PRINTS" id="PR00080">
    <property type="entry name" value="SDRFAMILY"/>
</dbReference>
<dbReference type="InterPro" id="IPR052184">
    <property type="entry name" value="SDR_enzymes"/>
</dbReference>
<dbReference type="GO" id="GO:0016616">
    <property type="term" value="F:oxidoreductase activity, acting on the CH-OH group of donors, NAD or NADP as acceptor"/>
    <property type="evidence" value="ECO:0007669"/>
    <property type="project" value="TreeGrafter"/>
</dbReference>
<dbReference type="RefSeq" id="WP_037439590.1">
    <property type="nucleotide sequence ID" value="NZ_JPEO01000002.1"/>
</dbReference>
<dbReference type="Pfam" id="PF00106">
    <property type="entry name" value="adh_short"/>
    <property type="match status" value="1"/>
</dbReference>
<dbReference type="PRINTS" id="PR00081">
    <property type="entry name" value="GDHRDH"/>
</dbReference>
<dbReference type="OrthoDB" id="5786478at2"/>
<dbReference type="InterPro" id="IPR002347">
    <property type="entry name" value="SDR_fam"/>
</dbReference>
<dbReference type="PANTHER" id="PTHR45458">
    <property type="entry name" value="SHORT-CHAIN DEHYDROGENASE/REDUCTASE SDR"/>
    <property type="match status" value="1"/>
</dbReference>
<comment type="caution">
    <text evidence="2">The sequence shown here is derived from an EMBL/GenBank/DDBJ whole genome shotgun (WGS) entry which is preliminary data.</text>
</comment>
<dbReference type="STRING" id="1515746.HR45_02945"/>
<dbReference type="Gene3D" id="3.40.50.720">
    <property type="entry name" value="NAD(P)-binding Rossmann-like Domain"/>
    <property type="match status" value="1"/>
</dbReference>
<name>A0A094JK39_9GAMM</name>
<reference evidence="2 3" key="1">
    <citation type="submission" date="2014-06" db="EMBL/GenBank/DDBJ databases">
        <title>Shewanella sp. YQH10.</title>
        <authorList>
            <person name="Liu Y."/>
            <person name="Zeng R."/>
        </authorList>
    </citation>
    <scope>NUCLEOTIDE SEQUENCE [LARGE SCALE GENOMIC DNA]</scope>
    <source>
        <strain evidence="2 3">YQH10</strain>
    </source>
</reference>
<accession>A0A094JK39</accession>
<gene>
    <name evidence="2" type="ORF">HR45_02945</name>
</gene>
<dbReference type="CDD" id="cd05325">
    <property type="entry name" value="carb_red_sniffer_like_SDR_c"/>
    <property type="match status" value="1"/>
</dbReference>
<dbReference type="EMBL" id="JPEO01000002">
    <property type="protein sequence ID" value="KFZ38419.1"/>
    <property type="molecule type" value="Genomic_DNA"/>
</dbReference>
<evidence type="ECO:0000256" key="1">
    <source>
        <dbReference type="RuleBase" id="RU000363"/>
    </source>
</evidence>
<dbReference type="SUPFAM" id="SSF51735">
    <property type="entry name" value="NAD(P)-binding Rossmann-fold domains"/>
    <property type="match status" value="1"/>
</dbReference>
<dbReference type="AlphaFoldDB" id="A0A094JK39"/>
<dbReference type="PANTHER" id="PTHR45458:SF1">
    <property type="entry name" value="SHORT CHAIN DEHYDROGENASE"/>
    <property type="match status" value="1"/>
</dbReference>